<dbReference type="InterPro" id="IPR035243">
    <property type="entry name" value="TamA_POTRA_Dom_1"/>
</dbReference>
<keyword evidence="5" id="KW-0812">Transmembrane</keyword>
<evidence type="ECO:0000259" key="12">
    <source>
        <dbReference type="Pfam" id="PF07244"/>
    </source>
</evidence>
<evidence type="ECO:0000256" key="3">
    <source>
        <dbReference type="ARBA" id="ARBA00015419"/>
    </source>
</evidence>
<organism evidence="14 15">
    <name type="scientific">Thiothrix eikelboomii</name>
    <dbReference type="NCBI Taxonomy" id="92487"/>
    <lineage>
        <taxon>Bacteria</taxon>
        <taxon>Pseudomonadati</taxon>
        <taxon>Pseudomonadota</taxon>
        <taxon>Gammaproteobacteria</taxon>
        <taxon>Thiotrichales</taxon>
        <taxon>Thiotrichaceae</taxon>
        <taxon>Thiothrix</taxon>
    </lineage>
</organism>
<feature type="domain" description="POTRA" evidence="12">
    <location>
        <begin position="206"/>
        <end position="275"/>
    </location>
</feature>
<evidence type="ECO:0000259" key="13">
    <source>
        <dbReference type="Pfam" id="PF17243"/>
    </source>
</evidence>
<dbReference type="EMBL" id="FUYB01000001">
    <property type="protein sequence ID" value="SKA67260.1"/>
    <property type="molecule type" value="Genomic_DNA"/>
</dbReference>
<dbReference type="GO" id="GO:0097347">
    <property type="term" value="C:TAM protein secretion complex"/>
    <property type="evidence" value="ECO:0007669"/>
    <property type="project" value="TreeGrafter"/>
</dbReference>
<evidence type="ECO:0000313" key="15">
    <source>
        <dbReference type="Proteomes" id="UP000190460"/>
    </source>
</evidence>
<accession>A0A1T4VQM7</accession>
<dbReference type="PANTHER" id="PTHR12815">
    <property type="entry name" value="SORTING AND ASSEMBLY MACHINERY SAMM50 PROTEIN FAMILY MEMBER"/>
    <property type="match status" value="1"/>
</dbReference>
<dbReference type="Proteomes" id="UP000190460">
    <property type="component" value="Unassembled WGS sequence"/>
</dbReference>
<sequence length="603" mass="67596">MKLKPEYRLGAVILTTLVMSTASPAAEKDKKEAEESPVKVSIQGAEPSLADNLRAYLPSLRNLKCESPAERIERYIVSAQPKLTKGAEAMGYFAAKFEMNSARQSNCWAFNIVVEPGPTVTVAKSNIRITGEGAKLEDFVQIASNPPYVTDEVLVTQKYEDFKTSLTRAASRLGYFDAEFVEREIQVNIDAGQAVVNLHFETGKRYQFGQVDVEQDVLASKYLKRYLRVEAGKDYDSDELLRQQRLLENSGYYSDVQISSNYQNVENNRVPVEIKTLRNKRYAYTGKLAYASDDGFTIEGGMNARWVNDKGHKLDTALLYTQSGYLKTGFKYIVPLWEPEHEYAGVDVSWIKSKDTIDFEGIPLATYLDQRKLEFNYNRRTESDWQQTAFISFFEEKFRLVIDGESIPDNTQLTLLGVRASKTKATDPLYPERGWRFSGELKGAHKSVLSDDTLMQTRLDAKYLHTFDNQAKVIARGALGATWVEQDSLMPQSLGFTTGGQDSVRGFDSNTLGELDEYGEVTGAKNLIVTSLEYEYPVTEKVSAAVFADAGSAFNDWGDYKLNVGAGVGVRYKSPLGPVRLDLAVPKDDTKDLHFYFSLGPDL</sequence>
<proteinExistence type="inferred from homology"/>
<keyword evidence="4" id="KW-1134">Transmembrane beta strand</keyword>
<evidence type="ECO:0000256" key="2">
    <source>
        <dbReference type="ARBA" id="ARBA00010248"/>
    </source>
</evidence>
<gene>
    <name evidence="14" type="ORF">SAMN02745130_00006</name>
</gene>
<evidence type="ECO:0000256" key="4">
    <source>
        <dbReference type="ARBA" id="ARBA00022452"/>
    </source>
</evidence>
<evidence type="ECO:0000313" key="14">
    <source>
        <dbReference type="EMBL" id="SKA67260.1"/>
    </source>
</evidence>
<evidence type="ECO:0000256" key="7">
    <source>
        <dbReference type="ARBA" id="ARBA00023136"/>
    </source>
</evidence>
<name>A0A1T4VQM7_9GAMM</name>
<dbReference type="PANTHER" id="PTHR12815:SF47">
    <property type="entry name" value="TRANSLOCATION AND ASSEMBLY MODULE SUBUNIT TAMA"/>
    <property type="match status" value="1"/>
</dbReference>
<keyword evidence="8" id="KW-0998">Cell outer membrane</keyword>
<protein>
    <recommendedName>
        <fullName evidence="3">Translocation and assembly module subunit TamA</fullName>
    </recommendedName>
    <alternativeName>
        <fullName evidence="9">Autotransporter assembly factor TamA</fullName>
    </alternativeName>
</protein>
<dbReference type="Gene3D" id="3.10.20.310">
    <property type="entry name" value="membrane protein fhac"/>
    <property type="match status" value="3"/>
</dbReference>
<dbReference type="AlphaFoldDB" id="A0A1T4VQM7"/>
<evidence type="ECO:0000259" key="11">
    <source>
        <dbReference type="Pfam" id="PF01103"/>
    </source>
</evidence>
<feature type="domain" description="Bacterial surface antigen (D15)" evidence="11">
    <location>
        <begin position="374"/>
        <end position="600"/>
    </location>
</feature>
<comment type="similarity">
    <text evidence="2">Belongs to the TamA family.</text>
</comment>
<dbReference type="Pfam" id="PF07244">
    <property type="entry name" value="POTRA"/>
    <property type="match status" value="1"/>
</dbReference>
<comment type="subunit">
    <text evidence="10">Interacts with TamB to form the translocation and assembly module (TAM).</text>
</comment>
<dbReference type="GO" id="GO:0009279">
    <property type="term" value="C:cell outer membrane"/>
    <property type="evidence" value="ECO:0007669"/>
    <property type="project" value="UniProtKB-SubCell"/>
</dbReference>
<keyword evidence="15" id="KW-1185">Reference proteome</keyword>
<dbReference type="Gene3D" id="2.40.160.50">
    <property type="entry name" value="membrane protein fhac: a member of the omp85/tpsb transporter family"/>
    <property type="match status" value="1"/>
</dbReference>
<comment type="subcellular location">
    <subcellularLocation>
        <location evidence="1">Cell outer membrane</location>
    </subcellularLocation>
</comment>
<keyword evidence="7" id="KW-0472">Membrane</keyword>
<evidence type="ECO:0000256" key="9">
    <source>
        <dbReference type="ARBA" id="ARBA00033063"/>
    </source>
</evidence>
<evidence type="ECO:0000256" key="1">
    <source>
        <dbReference type="ARBA" id="ARBA00004442"/>
    </source>
</evidence>
<evidence type="ECO:0000256" key="10">
    <source>
        <dbReference type="ARBA" id="ARBA00093548"/>
    </source>
</evidence>
<dbReference type="InterPro" id="IPR039910">
    <property type="entry name" value="D15-like"/>
</dbReference>
<dbReference type="Pfam" id="PF01103">
    <property type="entry name" value="Omp85"/>
    <property type="match status" value="1"/>
</dbReference>
<dbReference type="GO" id="GO:0009306">
    <property type="term" value="P:protein secretion"/>
    <property type="evidence" value="ECO:0007669"/>
    <property type="project" value="TreeGrafter"/>
</dbReference>
<dbReference type="InterPro" id="IPR000184">
    <property type="entry name" value="Bac_surfAg_D15"/>
</dbReference>
<evidence type="ECO:0000256" key="6">
    <source>
        <dbReference type="ARBA" id="ARBA00022729"/>
    </source>
</evidence>
<dbReference type="InterPro" id="IPR010827">
    <property type="entry name" value="BamA/TamA_POTRA"/>
</dbReference>
<dbReference type="RefSeq" id="WP_078920535.1">
    <property type="nucleotide sequence ID" value="NZ_FUYB01000001.1"/>
</dbReference>
<dbReference type="STRING" id="92487.SAMN02745130_00006"/>
<dbReference type="Pfam" id="PF17243">
    <property type="entry name" value="POTRA_TamA_1"/>
    <property type="match status" value="1"/>
</dbReference>
<keyword evidence="6" id="KW-0732">Signal</keyword>
<feature type="domain" description="TamA POTRA" evidence="13">
    <location>
        <begin position="39"/>
        <end position="116"/>
    </location>
</feature>
<dbReference type="OrthoDB" id="9769707at2"/>
<reference evidence="14 15" key="1">
    <citation type="submission" date="2017-02" db="EMBL/GenBank/DDBJ databases">
        <authorList>
            <person name="Peterson S.W."/>
        </authorList>
    </citation>
    <scope>NUCLEOTIDE SEQUENCE [LARGE SCALE GENOMIC DNA]</scope>
    <source>
        <strain evidence="14 15">ATCC 49788</strain>
    </source>
</reference>
<evidence type="ECO:0000256" key="8">
    <source>
        <dbReference type="ARBA" id="ARBA00023237"/>
    </source>
</evidence>
<evidence type="ECO:0000256" key="5">
    <source>
        <dbReference type="ARBA" id="ARBA00022692"/>
    </source>
</evidence>